<proteinExistence type="predicted"/>
<protein>
    <recommendedName>
        <fullName evidence="4">Outer membrane protein beta-barrel domain-containing protein</fullName>
    </recommendedName>
</protein>
<dbReference type="OrthoDB" id="9848719at2"/>
<evidence type="ECO:0000313" key="2">
    <source>
        <dbReference type="EMBL" id="SMO37883.1"/>
    </source>
</evidence>
<sequence>MFTSLKFTPLLAGAICILFVTSSSAQKCMQYYRGGLSASFGVNSGFSKTSFSKDTAGRTSRLGINVNLAYAINETFLTGVELNAWSLTKRQFFNFESGVNTPESTANDFLVNSSIFAQAYPFTVPFYFKAGIGPNLFLPIHNNQQNDKGLGFLFGVGYEKTWNGLVGLGLSMNYNFGKLNTPYEGANQQSIARTYDVINLGLNFIVF</sequence>
<dbReference type="RefSeq" id="WP_142600965.1">
    <property type="nucleotide sequence ID" value="NZ_FXSZ01000001.1"/>
</dbReference>
<feature type="chain" id="PRO_5022192700" description="Outer membrane protein beta-barrel domain-containing protein" evidence="1">
    <location>
        <begin position="26"/>
        <end position="207"/>
    </location>
</feature>
<accession>A0A521ASS9</accession>
<dbReference type="AlphaFoldDB" id="A0A521ASS9"/>
<name>A0A521ASS9_9SPHI</name>
<evidence type="ECO:0008006" key="4">
    <source>
        <dbReference type="Google" id="ProtNLM"/>
    </source>
</evidence>
<dbReference type="EMBL" id="FXSZ01000001">
    <property type="protein sequence ID" value="SMO37883.1"/>
    <property type="molecule type" value="Genomic_DNA"/>
</dbReference>
<dbReference type="Proteomes" id="UP000315971">
    <property type="component" value="Unassembled WGS sequence"/>
</dbReference>
<evidence type="ECO:0000313" key="3">
    <source>
        <dbReference type="Proteomes" id="UP000315971"/>
    </source>
</evidence>
<gene>
    <name evidence="2" type="ORF">SAMN06265350_101377</name>
</gene>
<organism evidence="2 3">
    <name type="scientific">Solitalea koreensis</name>
    <dbReference type="NCBI Taxonomy" id="543615"/>
    <lineage>
        <taxon>Bacteria</taxon>
        <taxon>Pseudomonadati</taxon>
        <taxon>Bacteroidota</taxon>
        <taxon>Sphingobacteriia</taxon>
        <taxon>Sphingobacteriales</taxon>
        <taxon>Sphingobacteriaceae</taxon>
        <taxon>Solitalea</taxon>
    </lineage>
</organism>
<feature type="signal peptide" evidence="1">
    <location>
        <begin position="1"/>
        <end position="25"/>
    </location>
</feature>
<keyword evidence="3" id="KW-1185">Reference proteome</keyword>
<evidence type="ECO:0000256" key="1">
    <source>
        <dbReference type="SAM" id="SignalP"/>
    </source>
</evidence>
<reference evidence="2 3" key="1">
    <citation type="submission" date="2017-05" db="EMBL/GenBank/DDBJ databases">
        <authorList>
            <person name="Varghese N."/>
            <person name="Submissions S."/>
        </authorList>
    </citation>
    <scope>NUCLEOTIDE SEQUENCE [LARGE SCALE GENOMIC DNA]</scope>
    <source>
        <strain evidence="2 3">DSM 21342</strain>
    </source>
</reference>
<keyword evidence="1" id="KW-0732">Signal</keyword>